<dbReference type="InterPro" id="IPR011993">
    <property type="entry name" value="PH-like_dom_sf"/>
</dbReference>
<dbReference type="PANTHER" id="PTHR21399">
    <property type="entry name" value="CHLORIDE CONDUCTANCE REGULATORY PROTEIN ICLN"/>
    <property type="match status" value="1"/>
</dbReference>
<evidence type="ECO:0000256" key="4">
    <source>
        <dbReference type="ARBA" id="ARBA00023242"/>
    </source>
</evidence>
<dbReference type="EMBL" id="AZHD01000004">
    <property type="protein sequence ID" value="OAA64437.1"/>
    <property type="molecule type" value="Genomic_DNA"/>
</dbReference>
<sequence length="423" mass="43643">MNSTPSAAVPTTLRAPPALDAYTPLDEHESRTPVSFYSGPPVLHYYGKGARAYARKEQQEKLPWWGGVTAAATAAEEPASERPVLGDDMVEEIVDIFVGSDTLVLYSHRAGCGIALPYPVIGLHAVKSAYTTDGRRIPMIYMQLELAGPSAGEADEPETVELTLAPAESPASLPAPAAAEPAEAAPAAPTPSISEASKLFDAISACADLHPDRFGDDRDGDGEDDGYPSFFRQGANGGEDDDDDGEGYGDEEAYDKYDEEDDGILIEGGDGGATLEPIEGFRGVFRRRGDGGAAASATTTTSTTGLPPPMPGSGGWITAENAHEYFDEEGNWRGRGGRLGEGAGRVRGRDEVEAGEAEAESGAGRANAESTAAAATTTATTSATNTQDGGAPPAARNGASFGEGGGAALNGADGAESKRLRTD</sequence>
<dbReference type="Proteomes" id="UP000076874">
    <property type="component" value="Unassembled WGS sequence"/>
</dbReference>
<feature type="compositionally biased region" description="Low complexity" evidence="5">
    <location>
        <begin position="293"/>
        <end position="305"/>
    </location>
</feature>
<feature type="region of interest" description="Disordered" evidence="5">
    <location>
        <begin position="1"/>
        <end position="25"/>
    </location>
</feature>
<evidence type="ECO:0000256" key="2">
    <source>
        <dbReference type="ARBA" id="ARBA00004496"/>
    </source>
</evidence>
<keyword evidence="7" id="KW-1185">Reference proteome</keyword>
<feature type="region of interest" description="Disordered" evidence="5">
    <location>
        <begin position="211"/>
        <end position="260"/>
    </location>
</feature>
<feature type="compositionally biased region" description="Acidic residues" evidence="5">
    <location>
        <begin position="238"/>
        <end position="260"/>
    </location>
</feature>
<dbReference type="GO" id="GO:0045292">
    <property type="term" value="P:mRNA cis splicing, via spliceosome"/>
    <property type="evidence" value="ECO:0007669"/>
    <property type="project" value="TreeGrafter"/>
</dbReference>
<dbReference type="GO" id="GO:0034715">
    <property type="term" value="C:pICln-Sm protein complex"/>
    <property type="evidence" value="ECO:0007669"/>
    <property type="project" value="TreeGrafter"/>
</dbReference>
<feature type="compositionally biased region" description="Gly residues" evidence="5">
    <location>
        <begin position="333"/>
        <end position="345"/>
    </location>
</feature>
<evidence type="ECO:0000256" key="5">
    <source>
        <dbReference type="SAM" id="MobiDB-lite"/>
    </source>
</evidence>
<dbReference type="GO" id="GO:0005681">
    <property type="term" value="C:spliceosomal complex"/>
    <property type="evidence" value="ECO:0007669"/>
    <property type="project" value="TreeGrafter"/>
</dbReference>
<evidence type="ECO:0000256" key="1">
    <source>
        <dbReference type="ARBA" id="ARBA00004123"/>
    </source>
</evidence>
<dbReference type="Gene3D" id="2.30.29.30">
    <property type="entry name" value="Pleckstrin-homology domain (PH domain)/Phosphotyrosine-binding domain (PTB)"/>
    <property type="match status" value="1"/>
</dbReference>
<feature type="region of interest" description="Disordered" evidence="5">
    <location>
        <begin position="169"/>
        <end position="191"/>
    </location>
</feature>
<dbReference type="PANTHER" id="PTHR21399:SF0">
    <property type="entry name" value="METHYLOSOME SUBUNIT PICLN"/>
    <property type="match status" value="1"/>
</dbReference>
<dbReference type="AlphaFoldDB" id="A0A167X221"/>
<proteinExistence type="predicted"/>
<organism evidence="6 7">
    <name type="scientific">Niveomyces insectorum RCEF 264</name>
    <dbReference type="NCBI Taxonomy" id="1081102"/>
    <lineage>
        <taxon>Eukaryota</taxon>
        <taxon>Fungi</taxon>
        <taxon>Dikarya</taxon>
        <taxon>Ascomycota</taxon>
        <taxon>Pezizomycotina</taxon>
        <taxon>Sordariomycetes</taxon>
        <taxon>Hypocreomycetidae</taxon>
        <taxon>Hypocreales</taxon>
        <taxon>Cordycipitaceae</taxon>
        <taxon>Niveomyces</taxon>
    </lineage>
</organism>
<comment type="caution">
    <text evidence="6">The sequence shown here is derived from an EMBL/GenBank/DDBJ whole genome shotgun (WGS) entry which is preliminary data.</text>
</comment>
<reference evidence="6 7" key="1">
    <citation type="journal article" date="2016" name="Genome Biol. Evol.">
        <title>Divergent and convergent evolution of fungal pathogenicity.</title>
        <authorList>
            <person name="Shang Y."/>
            <person name="Xiao G."/>
            <person name="Zheng P."/>
            <person name="Cen K."/>
            <person name="Zhan S."/>
            <person name="Wang C."/>
        </authorList>
    </citation>
    <scope>NUCLEOTIDE SEQUENCE [LARGE SCALE GENOMIC DNA]</scope>
    <source>
        <strain evidence="6 7">RCEF 264</strain>
    </source>
</reference>
<keyword evidence="3" id="KW-0963">Cytoplasm</keyword>
<feature type="compositionally biased region" description="Low complexity" evidence="5">
    <location>
        <begin position="360"/>
        <end position="386"/>
    </location>
</feature>
<evidence type="ECO:0000256" key="3">
    <source>
        <dbReference type="ARBA" id="ARBA00022490"/>
    </source>
</evidence>
<dbReference type="InterPro" id="IPR039924">
    <property type="entry name" value="ICln/Lot5/Saf5"/>
</dbReference>
<feature type="region of interest" description="Disordered" evidence="5">
    <location>
        <begin position="289"/>
        <end position="309"/>
    </location>
</feature>
<protein>
    <submittedName>
        <fullName evidence="6">Uncharacterized protein</fullName>
    </submittedName>
</protein>
<keyword evidence="4" id="KW-0539">Nucleus</keyword>
<dbReference type="Pfam" id="PF03517">
    <property type="entry name" value="Voldacs"/>
    <property type="match status" value="1"/>
</dbReference>
<comment type="subcellular location">
    <subcellularLocation>
        <location evidence="2">Cytoplasm</location>
    </subcellularLocation>
    <subcellularLocation>
        <location evidence="1">Nucleus</location>
    </subcellularLocation>
</comment>
<dbReference type="GO" id="GO:0005829">
    <property type="term" value="C:cytosol"/>
    <property type="evidence" value="ECO:0007669"/>
    <property type="project" value="TreeGrafter"/>
</dbReference>
<feature type="region of interest" description="Disordered" evidence="5">
    <location>
        <begin position="329"/>
        <end position="423"/>
    </location>
</feature>
<dbReference type="GO" id="GO:0000387">
    <property type="term" value="P:spliceosomal snRNP assembly"/>
    <property type="evidence" value="ECO:0007669"/>
    <property type="project" value="TreeGrafter"/>
</dbReference>
<evidence type="ECO:0000313" key="6">
    <source>
        <dbReference type="EMBL" id="OAA64437.1"/>
    </source>
</evidence>
<accession>A0A167X221</accession>
<gene>
    <name evidence="6" type="ORF">SPI_03084</name>
</gene>
<name>A0A167X221_9HYPO</name>
<evidence type="ECO:0000313" key="7">
    <source>
        <dbReference type="Proteomes" id="UP000076874"/>
    </source>
</evidence>
<dbReference type="OrthoDB" id="19714at2759"/>